<dbReference type="InterPro" id="IPR029069">
    <property type="entry name" value="HotDog_dom_sf"/>
</dbReference>
<dbReference type="EMBL" id="JEMT01014748">
    <property type="protein sequence ID" value="EXX73321.1"/>
    <property type="molecule type" value="Genomic_DNA"/>
</dbReference>
<protein>
    <recommendedName>
        <fullName evidence="1">Thioesterase domain-containing protein</fullName>
    </recommendedName>
</protein>
<dbReference type="InterPro" id="IPR052061">
    <property type="entry name" value="PTE-AB_protein"/>
</dbReference>
<dbReference type="OMA" id="GRKCIIT"/>
<name>A0A015LKW6_RHIIW</name>
<evidence type="ECO:0000313" key="2">
    <source>
        <dbReference type="EMBL" id="EXX73321.1"/>
    </source>
</evidence>
<reference evidence="2 3" key="1">
    <citation type="submission" date="2014-02" db="EMBL/GenBank/DDBJ databases">
        <title>Single nucleus genome sequencing reveals high similarity among nuclei of an endomycorrhizal fungus.</title>
        <authorList>
            <person name="Lin K."/>
            <person name="Geurts R."/>
            <person name="Zhang Z."/>
            <person name="Limpens E."/>
            <person name="Saunders D.G."/>
            <person name="Mu D."/>
            <person name="Pang E."/>
            <person name="Cao H."/>
            <person name="Cha H."/>
            <person name="Lin T."/>
            <person name="Zhou Q."/>
            <person name="Shang Y."/>
            <person name="Li Y."/>
            <person name="Ivanov S."/>
            <person name="Sharma T."/>
            <person name="Velzen R.V."/>
            <person name="Ruijter N.D."/>
            <person name="Aanen D.K."/>
            <person name="Win J."/>
            <person name="Kamoun S."/>
            <person name="Bisseling T."/>
            <person name="Huang S."/>
        </authorList>
    </citation>
    <scope>NUCLEOTIDE SEQUENCE [LARGE SCALE GENOMIC DNA]</scope>
    <source>
        <strain evidence="3">DAOM197198w</strain>
    </source>
</reference>
<dbReference type="STRING" id="1432141.A0A015LKW6"/>
<dbReference type="Proteomes" id="UP000022910">
    <property type="component" value="Unassembled WGS sequence"/>
</dbReference>
<dbReference type="PANTHER" id="PTHR47260:SF1">
    <property type="entry name" value="UPF0644 PROTEIN PB2B4.06"/>
    <property type="match status" value="1"/>
</dbReference>
<organism evidence="2 3">
    <name type="scientific">Rhizophagus irregularis (strain DAOM 197198w)</name>
    <name type="common">Glomus intraradices</name>
    <dbReference type="NCBI Taxonomy" id="1432141"/>
    <lineage>
        <taxon>Eukaryota</taxon>
        <taxon>Fungi</taxon>
        <taxon>Fungi incertae sedis</taxon>
        <taxon>Mucoromycota</taxon>
        <taxon>Glomeromycotina</taxon>
        <taxon>Glomeromycetes</taxon>
        <taxon>Glomerales</taxon>
        <taxon>Glomeraceae</taxon>
        <taxon>Rhizophagus</taxon>
    </lineage>
</organism>
<evidence type="ECO:0000259" key="1">
    <source>
        <dbReference type="Pfam" id="PF03061"/>
    </source>
</evidence>
<proteinExistence type="predicted"/>
<feature type="domain" description="Thioesterase" evidence="1">
    <location>
        <begin position="110"/>
        <end position="185"/>
    </location>
</feature>
<dbReference type="HOGENOM" id="CLU_052827_2_1_1"/>
<dbReference type="AlphaFoldDB" id="A0A015LKW6"/>
<dbReference type="SUPFAM" id="SSF54637">
    <property type="entry name" value="Thioesterase/thiol ester dehydrase-isomerase"/>
    <property type="match status" value="1"/>
</dbReference>
<dbReference type="CDD" id="cd03443">
    <property type="entry name" value="PaaI_thioesterase"/>
    <property type="match status" value="1"/>
</dbReference>
<sequence>MSTITTDPTKYLCHSNLQDNSQIDEQQYINSTEQQIFSLPIVKELKNDSSYRESRGYEHIKEEQLNHHFTAGTLNGKGKVTVKPLIFFSEEKKESVTILHIGDHMCGHIGIVHGGFLSTIMDELLARTVIPFLPDKNGATAYLHVNFRKPCKPDQIVIGRSKTTKLEIKKGYVEGTLENLEGVVVVDANALFISVKKLE</sequence>
<dbReference type="OrthoDB" id="506431at2759"/>
<dbReference type="PANTHER" id="PTHR47260">
    <property type="entry name" value="UPF0644 PROTEIN PB2B4.06"/>
    <property type="match status" value="1"/>
</dbReference>
<dbReference type="Pfam" id="PF03061">
    <property type="entry name" value="4HBT"/>
    <property type="match status" value="1"/>
</dbReference>
<keyword evidence="3" id="KW-1185">Reference proteome</keyword>
<dbReference type="Gene3D" id="3.10.129.10">
    <property type="entry name" value="Hotdog Thioesterase"/>
    <property type="match status" value="1"/>
</dbReference>
<comment type="caution">
    <text evidence="2">The sequence shown here is derived from an EMBL/GenBank/DDBJ whole genome shotgun (WGS) entry which is preliminary data.</text>
</comment>
<dbReference type="SMR" id="A0A015LKW6"/>
<dbReference type="InterPro" id="IPR006683">
    <property type="entry name" value="Thioestr_dom"/>
</dbReference>
<gene>
    <name evidence="2" type="ORF">RirG_061270</name>
</gene>
<accession>A0A015LKW6</accession>
<evidence type="ECO:0000313" key="3">
    <source>
        <dbReference type="Proteomes" id="UP000022910"/>
    </source>
</evidence>